<sequence length="152" mass="16906">MSATERTPASSTTPTSLSIGELSERTGVPTSALRYYDELGLVRPAARAAGRRRYAASAVRDVTLILFFRGVGFSLAEIGRFLAGERQSRQEMIDHKLAELAEQQHRIEVARTALEHGRQCPASDPMKCSRFWLIIEGRQRGLSLEESHARAH</sequence>
<gene>
    <name evidence="4" type="ORF">SAMN05421810_102175</name>
</gene>
<protein>
    <submittedName>
        <fullName evidence="4">DNA-binding transcriptional regulator, MerR family</fullName>
    </submittedName>
</protein>
<dbReference type="Gene3D" id="1.10.1660.10">
    <property type="match status" value="1"/>
</dbReference>
<name>A0A1I5P6X5_9PSEU</name>
<dbReference type="GO" id="GO:0003677">
    <property type="term" value="F:DNA binding"/>
    <property type="evidence" value="ECO:0007669"/>
    <property type="project" value="UniProtKB-KW"/>
</dbReference>
<dbReference type="STRING" id="587909.SAMN05421810_102175"/>
<evidence type="ECO:0000313" key="5">
    <source>
        <dbReference type="Proteomes" id="UP000198727"/>
    </source>
</evidence>
<evidence type="ECO:0000259" key="3">
    <source>
        <dbReference type="PROSITE" id="PS50937"/>
    </source>
</evidence>
<reference evidence="5" key="1">
    <citation type="submission" date="2016-10" db="EMBL/GenBank/DDBJ databases">
        <authorList>
            <person name="Varghese N."/>
            <person name="Submissions S."/>
        </authorList>
    </citation>
    <scope>NUCLEOTIDE SEQUENCE [LARGE SCALE GENOMIC DNA]</scope>
    <source>
        <strain evidence="5">CGMCC 4.5579</strain>
    </source>
</reference>
<dbReference type="GO" id="GO:0003700">
    <property type="term" value="F:DNA-binding transcription factor activity"/>
    <property type="evidence" value="ECO:0007669"/>
    <property type="project" value="InterPro"/>
</dbReference>
<keyword evidence="5" id="KW-1185">Reference proteome</keyword>
<dbReference type="PANTHER" id="PTHR30204:SF97">
    <property type="entry name" value="MERR FAMILY REGULATORY PROTEIN"/>
    <property type="match status" value="1"/>
</dbReference>
<organism evidence="4 5">
    <name type="scientific">Amycolatopsis arida</name>
    <dbReference type="NCBI Taxonomy" id="587909"/>
    <lineage>
        <taxon>Bacteria</taxon>
        <taxon>Bacillati</taxon>
        <taxon>Actinomycetota</taxon>
        <taxon>Actinomycetes</taxon>
        <taxon>Pseudonocardiales</taxon>
        <taxon>Pseudonocardiaceae</taxon>
        <taxon>Amycolatopsis</taxon>
    </lineage>
</organism>
<dbReference type="InterPro" id="IPR047057">
    <property type="entry name" value="MerR_fam"/>
</dbReference>
<evidence type="ECO:0000313" key="4">
    <source>
        <dbReference type="EMBL" id="SFP29723.1"/>
    </source>
</evidence>
<evidence type="ECO:0000256" key="1">
    <source>
        <dbReference type="ARBA" id="ARBA00023125"/>
    </source>
</evidence>
<feature type="region of interest" description="Disordered" evidence="2">
    <location>
        <begin position="1"/>
        <end position="24"/>
    </location>
</feature>
<dbReference type="AlphaFoldDB" id="A0A1I5P6X5"/>
<dbReference type="RefSeq" id="WP_092528856.1">
    <property type="nucleotide sequence ID" value="NZ_FOWW01000002.1"/>
</dbReference>
<proteinExistence type="predicted"/>
<dbReference type="SUPFAM" id="SSF46955">
    <property type="entry name" value="Putative DNA-binding domain"/>
    <property type="match status" value="1"/>
</dbReference>
<dbReference type="Pfam" id="PF13411">
    <property type="entry name" value="MerR_1"/>
    <property type="match status" value="1"/>
</dbReference>
<dbReference type="InterPro" id="IPR000551">
    <property type="entry name" value="MerR-type_HTH_dom"/>
</dbReference>
<dbReference type="EMBL" id="FOWW01000002">
    <property type="protein sequence ID" value="SFP29723.1"/>
    <property type="molecule type" value="Genomic_DNA"/>
</dbReference>
<keyword evidence="1 4" id="KW-0238">DNA-binding</keyword>
<feature type="compositionally biased region" description="Low complexity" evidence="2">
    <location>
        <begin position="1"/>
        <end position="18"/>
    </location>
</feature>
<dbReference type="PANTHER" id="PTHR30204">
    <property type="entry name" value="REDOX-CYCLING DRUG-SENSING TRANSCRIPTIONAL ACTIVATOR SOXR"/>
    <property type="match status" value="1"/>
</dbReference>
<dbReference type="PROSITE" id="PS50937">
    <property type="entry name" value="HTH_MERR_2"/>
    <property type="match status" value="1"/>
</dbReference>
<dbReference type="OrthoDB" id="9802039at2"/>
<feature type="domain" description="HTH merR-type" evidence="3">
    <location>
        <begin position="16"/>
        <end position="84"/>
    </location>
</feature>
<accession>A0A1I5P6X5</accession>
<dbReference type="InterPro" id="IPR009061">
    <property type="entry name" value="DNA-bd_dom_put_sf"/>
</dbReference>
<dbReference type="Proteomes" id="UP000198727">
    <property type="component" value="Unassembled WGS sequence"/>
</dbReference>
<dbReference type="SMART" id="SM00422">
    <property type="entry name" value="HTH_MERR"/>
    <property type="match status" value="1"/>
</dbReference>
<evidence type="ECO:0000256" key="2">
    <source>
        <dbReference type="SAM" id="MobiDB-lite"/>
    </source>
</evidence>